<evidence type="ECO:0000256" key="1">
    <source>
        <dbReference type="SAM" id="Phobius"/>
    </source>
</evidence>
<organism evidence="2 3">
    <name type="scientific">Flavobacterium flevense</name>
    <dbReference type="NCBI Taxonomy" id="983"/>
    <lineage>
        <taxon>Bacteria</taxon>
        <taxon>Pseudomonadati</taxon>
        <taxon>Bacteroidota</taxon>
        <taxon>Flavobacteriia</taxon>
        <taxon>Flavobacteriales</taxon>
        <taxon>Flavobacteriaceae</taxon>
        <taxon>Flavobacterium</taxon>
    </lineage>
</organism>
<dbReference type="RefSeq" id="WP_073245059.1">
    <property type="nucleotide sequence ID" value="NZ_BJNP01000051.1"/>
</dbReference>
<evidence type="ECO:0000313" key="2">
    <source>
        <dbReference type="EMBL" id="GEC73597.1"/>
    </source>
</evidence>
<keyword evidence="1" id="KW-0812">Transmembrane</keyword>
<dbReference type="STRING" id="983.SAMN05443543_10659"/>
<feature type="transmembrane region" description="Helical" evidence="1">
    <location>
        <begin position="39"/>
        <end position="60"/>
    </location>
</feature>
<dbReference type="EMBL" id="BJNP01000051">
    <property type="protein sequence ID" value="GEC73597.1"/>
    <property type="molecule type" value="Genomic_DNA"/>
</dbReference>
<proteinExistence type="predicted"/>
<accession>A0A4Y4B3G8</accession>
<comment type="caution">
    <text evidence="2">The sequence shown here is derived from an EMBL/GenBank/DDBJ whole genome shotgun (WGS) entry which is preliminary data.</text>
</comment>
<sequence length="109" mass="12588">MMKFGNKKHQKIALIICTLPVFAGITTHLTQNYRFSENLRHIYLIGVIAVYLSWGISLVWSLVNSTEIFFSKNNKKSFKIIWGIISLLPIIYLISMLLVSMFFDPQGMM</sequence>
<dbReference type="Proteomes" id="UP000316775">
    <property type="component" value="Unassembled WGS sequence"/>
</dbReference>
<keyword evidence="1" id="KW-1133">Transmembrane helix</keyword>
<feature type="transmembrane region" description="Helical" evidence="1">
    <location>
        <begin position="80"/>
        <end position="103"/>
    </location>
</feature>
<evidence type="ECO:0000313" key="3">
    <source>
        <dbReference type="Proteomes" id="UP000316775"/>
    </source>
</evidence>
<name>A0A4Y4B3G8_9FLAO</name>
<dbReference type="AlphaFoldDB" id="A0A4Y4B3G8"/>
<keyword evidence="1" id="KW-0472">Membrane</keyword>
<protein>
    <submittedName>
        <fullName evidence="2">Uncharacterized protein</fullName>
    </submittedName>
</protein>
<reference evidence="2 3" key="1">
    <citation type="submission" date="2019-06" db="EMBL/GenBank/DDBJ databases">
        <title>Whole genome shotgun sequence of Flavobacterium flevense NBRC 14960.</title>
        <authorList>
            <person name="Hosoyama A."/>
            <person name="Uohara A."/>
            <person name="Ohji S."/>
            <person name="Ichikawa N."/>
        </authorList>
    </citation>
    <scope>NUCLEOTIDE SEQUENCE [LARGE SCALE GENOMIC DNA]</scope>
    <source>
        <strain evidence="2 3">NBRC 14960</strain>
    </source>
</reference>
<keyword evidence="3" id="KW-1185">Reference proteome</keyword>
<gene>
    <name evidence="2" type="ORF">FFL01_31360</name>
</gene>